<keyword evidence="6" id="KW-0256">Endoplasmic reticulum</keyword>
<evidence type="ECO:0000256" key="8">
    <source>
        <dbReference type="ARBA" id="ARBA00023136"/>
    </source>
</evidence>
<keyword evidence="9" id="KW-0325">Glycoprotein</keyword>
<proteinExistence type="inferred from homology"/>
<sequence>MTKNLLRSPERPPDVLINLAPTLREDPKYQGQYKLPIIVWMIAQATQGDLAVGLYMWVHVLLPMLSVTSSCNPQSRDLILQLVERLVYRYTMNRLVYRYTMNRCSNIVAPEVKREKIGLLKAIIHLPWPGKKKRLVNGLRPRLKEILIELNLSSFQEVINHAKALERAQNERFGDQRVQTSKRTGTSSSSTPPKRERDSGFRSQARSESIASSARGASQARPRQTQSMGYGAGRSNQDTEHFIQDCPLMVGEPAPSESWFFLAKRTRKSDVSQEVAAIRMSRLSPDREVEFQIEVMSGTTPIAMTPYQMAPKELQELKNRLWIQVDPQRQKLFWNERFQIMYRKPGVSLDLPVIIADLLRSFR</sequence>
<evidence type="ECO:0000256" key="1">
    <source>
        <dbReference type="ARBA" id="ARBA00004477"/>
    </source>
</evidence>
<comment type="similarity">
    <text evidence="2">Belongs to the TMEM214 family.</text>
</comment>
<gene>
    <name evidence="12" type="ORF">F3Y22_tig00111810pilonHSYRG00255</name>
</gene>
<comment type="function">
    <text evidence="10">Critical mediator, in cooperation with CASP4, of endoplasmic reticulum-stress induced apoptosis. Required or the activation of CASP4 following endoplasmic reticulum stress.</text>
</comment>
<protein>
    <submittedName>
        <fullName evidence="12">Uncharacterized protein</fullName>
    </submittedName>
</protein>
<dbReference type="PANTHER" id="PTHR13448">
    <property type="entry name" value="TRANSMEMBRANE PROTEIN 214"/>
    <property type="match status" value="1"/>
</dbReference>
<dbReference type="EMBL" id="VEPZ02001435">
    <property type="protein sequence ID" value="KAE8673170.1"/>
    <property type="molecule type" value="Genomic_DNA"/>
</dbReference>
<dbReference type="InterPro" id="IPR019308">
    <property type="entry name" value="TMEM214"/>
</dbReference>
<keyword evidence="8" id="KW-0472">Membrane</keyword>
<evidence type="ECO:0000256" key="9">
    <source>
        <dbReference type="ARBA" id="ARBA00023180"/>
    </source>
</evidence>
<name>A0A6A2XTH8_HIBSY</name>
<keyword evidence="7" id="KW-1133">Transmembrane helix</keyword>
<comment type="subunit">
    <text evidence="3">Constitutively interacts with CASP4; required for the localization of procaspase 4 to the ER.</text>
</comment>
<dbReference type="GO" id="GO:0005794">
    <property type="term" value="C:Golgi apparatus"/>
    <property type="evidence" value="ECO:0007669"/>
    <property type="project" value="TreeGrafter"/>
</dbReference>
<dbReference type="PANTHER" id="PTHR13448:SF0">
    <property type="entry name" value="TRANSMEMBRANE PROTEIN 214"/>
    <property type="match status" value="1"/>
</dbReference>
<evidence type="ECO:0000256" key="5">
    <source>
        <dbReference type="ARBA" id="ARBA00022703"/>
    </source>
</evidence>
<dbReference type="AlphaFoldDB" id="A0A6A2XTH8"/>
<evidence type="ECO:0000256" key="2">
    <source>
        <dbReference type="ARBA" id="ARBA00007984"/>
    </source>
</evidence>
<reference evidence="12" key="1">
    <citation type="submission" date="2019-09" db="EMBL/GenBank/DDBJ databases">
        <title>Draft genome information of white flower Hibiscus syriacus.</title>
        <authorList>
            <person name="Kim Y.-M."/>
        </authorList>
    </citation>
    <scope>NUCLEOTIDE SEQUENCE [LARGE SCALE GENOMIC DNA]</scope>
    <source>
        <strain evidence="12">YM2019G1</strain>
    </source>
</reference>
<organism evidence="12 13">
    <name type="scientific">Hibiscus syriacus</name>
    <name type="common">Rose of Sharon</name>
    <dbReference type="NCBI Taxonomy" id="106335"/>
    <lineage>
        <taxon>Eukaryota</taxon>
        <taxon>Viridiplantae</taxon>
        <taxon>Streptophyta</taxon>
        <taxon>Embryophyta</taxon>
        <taxon>Tracheophyta</taxon>
        <taxon>Spermatophyta</taxon>
        <taxon>Magnoliopsida</taxon>
        <taxon>eudicotyledons</taxon>
        <taxon>Gunneridae</taxon>
        <taxon>Pentapetalae</taxon>
        <taxon>rosids</taxon>
        <taxon>malvids</taxon>
        <taxon>Malvales</taxon>
        <taxon>Malvaceae</taxon>
        <taxon>Malvoideae</taxon>
        <taxon>Hibiscus</taxon>
    </lineage>
</organism>
<keyword evidence="4" id="KW-0812">Transmembrane</keyword>
<dbReference type="GO" id="GO:0005789">
    <property type="term" value="C:endoplasmic reticulum membrane"/>
    <property type="evidence" value="ECO:0007669"/>
    <property type="project" value="UniProtKB-SubCell"/>
</dbReference>
<comment type="caution">
    <text evidence="12">The sequence shown here is derived from an EMBL/GenBank/DDBJ whole genome shotgun (WGS) entry which is preliminary data.</text>
</comment>
<evidence type="ECO:0000256" key="3">
    <source>
        <dbReference type="ARBA" id="ARBA00011720"/>
    </source>
</evidence>
<accession>A0A6A2XTH8</accession>
<comment type="subcellular location">
    <subcellularLocation>
        <location evidence="1">Endoplasmic reticulum membrane</location>
        <topology evidence="1">Multi-pass membrane protein</topology>
    </subcellularLocation>
</comment>
<keyword evidence="13" id="KW-1185">Reference proteome</keyword>
<feature type="region of interest" description="Disordered" evidence="11">
    <location>
        <begin position="170"/>
        <end position="238"/>
    </location>
</feature>
<keyword evidence="5" id="KW-0053">Apoptosis</keyword>
<feature type="compositionally biased region" description="Low complexity" evidence="11">
    <location>
        <begin position="181"/>
        <end position="192"/>
    </location>
</feature>
<evidence type="ECO:0000313" key="12">
    <source>
        <dbReference type="EMBL" id="KAE8673170.1"/>
    </source>
</evidence>
<evidence type="ECO:0000256" key="7">
    <source>
        <dbReference type="ARBA" id="ARBA00022989"/>
    </source>
</evidence>
<feature type="compositionally biased region" description="Polar residues" evidence="11">
    <location>
        <begin position="201"/>
        <end position="228"/>
    </location>
</feature>
<evidence type="ECO:0000313" key="13">
    <source>
        <dbReference type="Proteomes" id="UP000436088"/>
    </source>
</evidence>
<evidence type="ECO:0000256" key="4">
    <source>
        <dbReference type="ARBA" id="ARBA00022692"/>
    </source>
</evidence>
<evidence type="ECO:0000256" key="10">
    <source>
        <dbReference type="ARBA" id="ARBA00024938"/>
    </source>
</evidence>
<evidence type="ECO:0000256" key="6">
    <source>
        <dbReference type="ARBA" id="ARBA00022824"/>
    </source>
</evidence>
<dbReference type="Proteomes" id="UP000436088">
    <property type="component" value="Unassembled WGS sequence"/>
</dbReference>
<evidence type="ECO:0000256" key="11">
    <source>
        <dbReference type="SAM" id="MobiDB-lite"/>
    </source>
</evidence>